<dbReference type="InterPro" id="IPR047650">
    <property type="entry name" value="Transpos_IS110"/>
</dbReference>
<dbReference type="PANTHER" id="PTHR33055">
    <property type="entry name" value="TRANSPOSASE FOR INSERTION SEQUENCE ELEMENT IS1111A"/>
    <property type="match status" value="1"/>
</dbReference>
<dbReference type="InterPro" id="IPR002525">
    <property type="entry name" value="Transp_IS110-like_N"/>
</dbReference>
<reference evidence="3 4" key="1">
    <citation type="submission" date="2012-02" db="EMBL/GenBank/DDBJ databases">
        <title>Improved High-Quality Draft sequence of Microvirga sp. WSM3557.</title>
        <authorList>
            <consortium name="US DOE Joint Genome Institute"/>
            <person name="Lucas S."/>
            <person name="Han J."/>
            <person name="Lapidus A."/>
            <person name="Cheng J.-F."/>
            <person name="Goodwin L."/>
            <person name="Pitluck S."/>
            <person name="Peters L."/>
            <person name="Zhang X."/>
            <person name="Detter J.C."/>
            <person name="Han C."/>
            <person name="Tapia R."/>
            <person name="Land M."/>
            <person name="Hauser L."/>
            <person name="Kyrpides N."/>
            <person name="Ivanova N."/>
            <person name="Pagani I."/>
            <person name="Brau L."/>
            <person name="Yates R."/>
            <person name="O'Hara G."/>
            <person name="Rui T."/>
            <person name="Howieson J."/>
            <person name="Reeve W."/>
            <person name="Woyke T."/>
        </authorList>
    </citation>
    <scope>NUCLEOTIDE SEQUENCE [LARGE SCALE GENOMIC DNA]</scope>
    <source>
        <strain evidence="3 4">WSM3557</strain>
    </source>
</reference>
<dbReference type="Pfam" id="PF02371">
    <property type="entry name" value="Transposase_20"/>
    <property type="match status" value="1"/>
</dbReference>
<accession>I4Z352</accession>
<protein>
    <submittedName>
        <fullName evidence="3">Transposase</fullName>
    </submittedName>
</protein>
<dbReference type="Proteomes" id="UP000003947">
    <property type="component" value="Unassembled WGS sequence"/>
</dbReference>
<feature type="domain" description="Transposase IS116/IS110/IS902 C-terminal" evidence="2">
    <location>
        <begin position="217"/>
        <end position="293"/>
    </location>
</feature>
<evidence type="ECO:0000313" key="3">
    <source>
        <dbReference type="EMBL" id="EIM30644.1"/>
    </source>
</evidence>
<proteinExistence type="predicted"/>
<dbReference type="GO" id="GO:0004803">
    <property type="term" value="F:transposase activity"/>
    <property type="evidence" value="ECO:0007669"/>
    <property type="project" value="InterPro"/>
</dbReference>
<organism evidence="3 4">
    <name type="scientific">Microvirga lotononidis</name>
    <dbReference type="NCBI Taxonomy" id="864069"/>
    <lineage>
        <taxon>Bacteria</taxon>
        <taxon>Pseudomonadati</taxon>
        <taxon>Pseudomonadota</taxon>
        <taxon>Alphaproteobacteria</taxon>
        <taxon>Hyphomicrobiales</taxon>
        <taxon>Methylobacteriaceae</taxon>
        <taxon>Microvirga</taxon>
    </lineage>
</organism>
<evidence type="ECO:0000259" key="2">
    <source>
        <dbReference type="Pfam" id="PF02371"/>
    </source>
</evidence>
<sequence>MERASVTDVNIIGLDLAKRVFQAHGARADGSVAFRRKLTRQQVLTFFSKQPRCIVAMEACATAHDWGRELQVLGHEVRLIPPVYVKPFVKRQKNDAADAEAIAEAAARPTMRFVTVKTEEQQARAMVFRTRDLLVRQRTQLINALRGHLAEHGVVAPQGTAKVKLLSDVIEDVNTTLQPLVVELGRLYLDQIAALDGKIADLERVLKREAARGVTTSRLQTMPGIGPITAMAIETFAPPMESFRRGRDFAAWLGLVPVQHSTGGKQVLGRTSKMGQRDIRRLLIIGAMAVVKSAGRKSAPEGSWLARMLARKPRMLVAIALANKMARSAWAMLTKGEDFRVPAATAS</sequence>
<dbReference type="NCBIfam" id="NF033542">
    <property type="entry name" value="transpos_IS110"/>
    <property type="match status" value="1"/>
</dbReference>
<dbReference type="GO" id="GO:0003677">
    <property type="term" value="F:DNA binding"/>
    <property type="evidence" value="ECO:0007669"/>
    <property type="project" value="InterPro"/>
</dbReference>
<evidence type="ECO:0000259" key="1">
    <source>
        <dbReference type="Pfam" id="PF01548"/>
    </source>
</evidence>
<dbReference type="PATRIC" id="fig|864069.3.peg.602"/>
<evidence type="ECO:0000313" key="4">
    <source>
        <dbReference type="Proteomes" id="UP000003947"/>
    </source>
</evidence>
<dbReference type="Pfam" id="PF01548">
    <property type="entry name" value="DEDD_Tnp_IS110"/>
    <property type="match status" value="1"/>
</dbReference>
<dbReference type="GO" id="GO:0006313">
    <property type="term" value="P:DNA transposition"/>
    <property type="evidence" value="ECO:0007669"/>
    <property type="project" value="InterPro"/>
</dbReference>
<dbReference type="PANTHER" id="PTHR33055:SF3">
    <property type="entry name" value="PUTATIVE TRANSPOSASE FOR IS117-RELATED"/>
    <property type="match status" value="1"/>
</dbReference>
<dbReference type="HOGENOM" id="CLU_036902_3_1_5"/>
<dbReference type="InterPro" id="IPR003346">
    <property type="entry name" value="Transposase_20"/>
</dbReference>
<keyword evidence="4" id="KW-1185">Reference proteome</keyword>
<name>I4Z352_9HYPH</name>
<dbReference type="OrthoDB" id="5289737at2"/>
<dbReference type="AlphaFoldDB" id="I4Z352"/>
<dbReference type="eggNOG" id="COG3547">
    <property type="taxonomic scope" value="Bacteria"/>
</dbReference>
<gene>
    <name evidence="3" type="ORF">MicloDRAFT_00005470</name>
</gene>
<dbReference type="EMBL" id="JH660636">
    <property type="protein sequence ID" value="EIM30644.1"/>
    <property type="molecule type" value="Genomic_DNA"/>
</dbReference>
<feature type="domain" description="Transposase IS110-like N-terminal" evidence="1">
    <location>
        <begin position="12"/>
        <end position="151"/>
    </location>
</feature>
<dbReference type="STRING" id="864069.MicloDRAFT_00005470"/>